<sequence>MAAGLEWECPPLVLFIDDVSGNSTKQWNVHYSCYLSNGGLPHTAVEKESHIRFVVTSPHASPMEIITAICDEIKKTGGTTLVKAWDCIHQRYILIRLWLLFLPGDNLMQAELCSHIGLMGNHLCHCCHAGGTKEFKESDGGYPTLMSPGTPRTVEETRKAVMNQLIMATHAAAEKPLKEVMTSSGVKDSLAMPTISRLIAIGKLLRRSTPQHKALSPEGVAQQLHEEFMKRKDLTMINPLLRMARFDVHKDTPIEALHTHLLSIVKHFWAQTVWSGLNIPNIMADYMCRYHGGLIGKHFKTISQVMAFAVCSLVEEKLQTAWFAIGRLTVMIWEVEIKNLKQYTARISI</sequence>
<dbReference type="AlphaFoldDB" id="A0A067PKI3"/>
<reference evidence="2" key="1">
    <citation type="journal article" date="2014" name="Proc. Natl. Acad. Sci. U.S.A.">
        <title>Extensive sampling of basidiomycete genomes demonstrates inadequacy of the white-rot/brown-rot paradigm for wood decay fungi.</title>
        <authorList>
            <person name="Riley R."/>
            <person name="Salamov A.A."/>
            <person name="Brown D.W."/>
            <person name="Nagy L.G."/>
            <person name="Floudas D."/>
            <person name="Held B.W."/>
            <person name="Levasseur A."/>
            <person name="Lombard V."/>
            <person name="Morin E."/>
            <person name="Otillar R."/>
            <person name="Lindquist E.A."/>
            <person name="Sun H."/>
            <person name="LaButti K.M."/>
            <person name="Schmutz J."/>
            <person name="Jabbour D."/>
            <person name="Luo H."/>
            <person name="Baker S.E."/>
            <person name="Pisabarro A.G."/>
            <person name="Walton J.D."/>
            <person name="Blanchette R.A."/>
            <person name="Henrissat B."/>
            <person name="Martin F."/>
            <person name="Cullen D."/>
            <person name="Hibbett D.S."/>
            <person name="Grigoriev I.V."/>
        </authorList>
    </citation>
    <scope>NUCLEOTIDE SEQUENCE [LARGE SCALE GENOMIC DNA]</scope>
    <source>
        <strain evidence="2">MUCL 33604</strain>
    </source>
</reference>
<evidence type="ECO:0000313" key="2">
    <source>
        <dbReference type="Proteomes" id="UP000027265"/>
    </source>
</evidence>
<dbReference type="Proteomes" id="UP000027265">
    <property type="component" value="Unassembled WGS sequence"/>
</dbReference>
<dbReference type="OrthoDB" id="2506088at2759"/>
<dbReference type="InParanoid" id="A0A067PKI3"/>
<gene>
    <name evidence="1" type="ORF">JAAARDRAFT_62411</name>
</gene>
<proteinExistence type="predicted"/>
<evidence type="ECO:0000313" key="1">
    <source>
        <dbReference type="EMBL" id="KDQ51512.1"/>
    </source>
</evidence>
<dbReference type="PANTHER" id="PTHR31912:SF34">
    <property type="entry name" value="NOTOCHORD-RELATED PROTEIN"/>
    <property type="match status" value="1"/>
</dbReference>
<protein>
    <submittedName>
        <fullName evidence="1">Uncharacterized protein</fullName>
    </submittedName>
</protein>
<dbReference type="EMBL" id="KL197747">
    <property type="protein sequence ID" value="KDQ51512.1"/>
    <property type="molecule type" value="Genomic_DNA"/>
</dbReference>
<keyword evidence="2" id="KW-1185">Reference proteome</keyword>
<name>A0A067PKI3_9AGAM</name>
<organism evidence="1 2">
    <name type="scientific">Jaapia argillacea MUCL 33604</name>
    <dbReference type="NCBI Taxonomy" id="933084"/>
    <lineage>
        <taxon>Eukaryota</taxon>
        <taxon>Fungi</taxon>
        <taxon>Dikarya</taxon>
        <taxon>Basidiomycota</taxon>
        <taxon>Agaricomycotina</taxon>
        <taxon>Agaricomycetes</taxon>
        <taxon>Agaricomycetidae</taxon>
        <taxon>Jaapiales</taxon>
        <taxon>Jaapiaceae</taxon>
        <taxon>Jaapia</taxon>
    </lineage>
</organism>
<dbReference type="HOGENOM" id="CLU_004591_0_0_1"/>
<dbReference type="PANTHER" id="PTHR31912">
    <property type="entry name" value="IP13529P"/>
    <property type="match status" value="1"/>
</dbReference>
<accession>A0A067PKI3</accession>
<dbReference type="STRING" id="933084.A0A067PKI3"/>